<organism evidence="1 2">
    <name type="scientific">Mycobacterium seoulense</name>
    <dbReference type="NCBI Taxonomy" id="386911"/>
    <lineage>
        <taxon>Bacteria</taxon>
        <taxon>Bacillati</taxon>
        <taxon>Actinomycetota</taxon>
        <taxon>Actinomycetes</taxon>
        <taxon>Mycobacteriales</taxon>
        <taxon>Mycobacteriaceae</taxon>
        <taxon>Mycobacterium</taxon>
    </lineage>
</organism>
<dbReference type="Pfam" id="PF13704">
    <property type="entry name" value="Glyco_tranf_2_4"/>
    <property type="match status" value="1"/>
</dbReference>
<dbReference type="Gene3D" id="3.40.50.150">
    <property type="entry name" value="Vaccinia Virus protein VP39"/>
    <property type="match status" value="1"/>
</dbReference>
<accession>A0A7I7NUT5</accession>
<dbReference type="Proteomes" id="UP000466632">
    <property type="component" value="Chromosome"/>
</dbReference>
<gene>
    <name evidence="1" type="ORF">MSEO_09550</name>
</gene>
<reference evidence="1 2" key="1">
    <citation type="journal article" date="2019" name="Emerg. Microbes Infect.">
        <title>Comprehensive subspecies identification of 175 nontuberculous mycobacteria species based on 7547 genomic profiles.</title>
        <authorList>
            <person name="Matsumoto Y."/>
            <person name="Kinjo T."/>
            <person name="Motooka D."/>
            <person name="Nabeya D."/>
            <person name="Jung N."/>
            <person name="Uechi K."/>
            <person name="Horii T."/>
            <person name="Iida T."/>
            <person name="Fujita J."/>
            <person name="Nakamura S."/>
        </authorList>
    </citation>
    <scope>NUCLEOTIDE SEQUENCE [LARGE SCALE GENOMIC DNA]</scope>
    <source>
        <strain evidence="1 2">JCM 16018</strain>
    </source>
</reference>
<sequence>MTEALGIAMVKNEADVIEAFVRHNLSFMDAVAIVDNDSVDDTRQILVRLQREGLPIILFDDPIVGHFQAEIVTAVYRRVVPKFRPRFVFLLDADEFIVAASREALYAQLRAMRPGTQAQYRWRTYIPAPTGPEGDASDPLRSITHRRAEERAWWKPIIVTKPKIDMKLRIKQGNHGATYRGRSLRKVKLRDVTIAHFPVRSVDQFTSKILVGWIANLERNRYRLDFAHGIHWKVVYERIIRGPAFSAEDLTREALKYADFSGTELTWPADVIRDPVAPGYQGLTAQSAIISTPLQKVVRSIDRIFNPEADVSGLTSDIKSLDTSRGRIGAWRRLKRPFTTGRGSQAALYVDLPPFRYLAERYCPASVLAIGPGSGAYLKYFASHGAKRIRGVDGCERGPTDLGADEYVRADLAEPVDLAETFDLVMCVQPPRHLPAESETAFVRNVARHAGERIVLCGAAGRPTAGHSSERPMSHWLDLFVPAGWHPSLFDSLAVQSLSTFPWFRSSLVVLTRDSADAGMARERLMELEQQPPKRKKQRPAVIAHSFTEEEAKLLAHRDSRAVAAANVWLRALISRMWK</sequence>
<dbReference type="CDD" id="cd02440">
    <property type="entry name" value="AdoMet_MTases"/>
    <property type="match status" value="1"/>
</dbReference>
<proteinExistence type="predicted"/>
<protein>
    <submittedName>
        <fullName evidence="1">Uncharacterized protein</fullName>
    </submittedName>
</protein>
<keyword evidence="2" id="KW-1185">Reference proteome</keyword>
<dbReference type="AlphaFoldDB" id="A0A7I7NUT5"/>
<evidence type="ECO:0000313" key="1">
    <source>
        <dbReference type="EMBL" id="BBY00456.1"/>
    </source>
</evidence>
<dbReference type="EMBL" id="AP022582">
    <property type="protein sequence ID" value="BBY00456.1"/>
    <property type="molecule type" value="Genomic_DNA"/>
</dbReference>
<dbReference type="RefSeq" id="WP_163676613.1">
    <property type="nucleotide sequence ID" value="NZ_AP022582.1"/>
</dbReference>
<evidence type="ECO:0000313" key="2">
    <source>
        <dbReference type="Proteomes" id="UP000466632"/>
    </source>
</evidence>
<name>A0A7I7NUT5_9MYCO</name>
<dbReference type="CDD" id="cd00761">
    <property type="entry name" value="Glyco_tranf_GTA_type"/>
    <property type="match status" value="1"/>
</dbReference>
<dbReference type="InterPro" id="IPR029063">
    <property type="entry name" value="SAM-dependent_MTases_sf"/>
</dbReference>
<dbReference type="SUPFAM" id="SSF53335">
    <property type="entry name" value="S-adenosyl-L-methionine-dependent methyltransferases"/>
    <property type="match status" value="1"/>
</dbReference>
<dbReference type="KEGG" id="mseo:MSEO_09550"/>